<evidence type="ECO:0000256" key="1">
    <source>
        <dbReference type="ARBA" id="ARBA00004496"/>
    </source>
</evidence>
<dbReference type="GO" id="GO:0000902">
    <property type="term" value="P:cell morphogenesis"/>
    <property type="evidence" value="ECO:0007669"/>
    <property type="project" value="InterPro"/>
</dbReference>
<gene>
    <name evidence="5" type="ORF">DFR67_11357</name>
</gene>
<dbReference type="Proteomes" id="UP000247591">
    <property type="component" value="Unassembled WGS sequence"/>
</dbReference>
<evidence type="ECO:0000256" key="3">
    <source>
        <dbReference type="ARBA" id="ARBA00022490"/>
    </source>
</evidence>
<dbReference type="InterPro" id="IPR025734">
    <property type="entry name" value="EspG"/>
</dbReference>
<name>A0A318RH86_WILLI</name>
<accession>A0A318RH86</accession>
<evidence type="ECO:0000256" key="4">
    <source>
        <dbReference type="ARBA" id="ARBA00023186"/>
    </source>
</evidence>
<comment type="similarity">
    <text evidence="2">Belongs to the EspG family.</text>
</comment>
<protein>
    <submittedName>
        <fullName evidence="5">ESAT-6 protein secretion system EspG family protein</fullName>
    </submittedName>
</protein>
<dbReference type="EMBL" id="QJSP01000013">
    <property type="protein sequence ID" value="PYE14263.1"/>
    <property type="molecule type" value="Genomic_DNA"/>
</dbReference>
<keyword evidence="4" id="KW-0143">Chaperone</keyword>
<dbReference type="RefSeq" id="WP_245938077.1">
    <property type="nucleotide sequence ID" value="NZ_QJSP01000013.1"/>
</dbReference>
<evidence type="ECO:0000313" key="6">
    <source>
        <dbReference type="Proteomes" id="UP000247591"/>
    </source>
</evidence>
<dbReference type="InterPro" id="IPR036145">
    <property type="entry name" value="MinC_C_sf"/>
</dbReference>
<dbReference type="SUPFAM" id="SSF63848">
    <property type="entry name" value="Cell-division inhibitor MinC, C-terminal domain"/>
    <property type="match status" value="1"/>
</dbReference>
<proteinExistence type="inferred from homology"/>
<organism evidence="5 6">
    <name type="scientific">Williamsia limnetica</name>
    <dbReference type="NCBI Taxonomy" id="882452"/>
    <lineage>
        <taxon>Bacteria</taxon>
        <taxon>Bacillati</taxon>
        <taxon>Actinomycetota</taxon>
        <taxon>Actinomycetes</taxon>
        <taxon>Mycobacteriales</taxon>
        <taxon>Nocardiaceae</taxon>
        <taxon>Williamsia</taxon>
    </lineage>
</organism>
<evidence type="ECO:0000313" key="5">
    <source>
        <dbReference type="EMBL" id="PYE14263.1"/>
    </source>
</evidence>
<keyword evidence="6" id="KW-1185">Reference proteome</keyword>
<reference evidence="5 6" key="1">
    <citation type="submission" date="2018-06" db="EMBL/GenBank/DDBJ databases">
        <title>Genomic Encyclopedia of Type Strains, Phase IV (KMG-IV): sequencing the most valuable type-strain genomes for metagenomic binning, comparative biology and taxonomic classification.</title>
        <authorList>
            <person name="Goeker M."/>
        </authorList>
    </citation>
    <scope>NUCLEOTIDE SEQUENCE [LARGE SCALE GENOMIC DNA]</scope>
    <source>
        <strain evidence="5 6">DSM 45521</strain>
    </source>
</reference>
<keyword evidence="3" id="KW-0963">Cytoplasm</keyword>
<sequence length="273" mass="29046">MWTTDIAPAYDLTDDHLDHLGTLLGHQTWPLVLAIEPQYELVTVRDAAHSAAVAELTSLGILCDDPHAHRGVAEPVADALSILARPEMVIEARIFTPEGCARSCLARQGPRHVLATRTRAGVEVREVPVHSDKDVGAVISKLFGYAETPELPAFSAPAEEMRMRLDRARSAADYSDALHAMGARDHVAAGYAAAFESCTGHAEVVAVESGPGRTVRSAGAVAVYDTARGRILAGPSTSPDGRIWSTLSAAGPHKISQAVELLVETLPSGRWLP</sequence>
<comment type="caution">
    <text evidence="5">The sequence shown here is derived from an EMBL/GenBank/DDBJ whole genome shotgun (WGS) entry which is preliminary data.</text>
</comment>
<evidence type="ECO:0000256" key="2">
    <source>
        <dbReference type="ARBA" id="ARBA00006411"/>
    </source>
</evidence>
<dbReference type="Pfam" id="PF14011">
    <property type="entry name" value="ESX-1_EspG"/>
    <property type="match status" value="1"/>
</dbReference>
<dbReference type="AlphaFoldDB" id="A0A318RH86"/>
<comment type="subcellular location">
    <subcellularLocation>
        <location evidence="1">Cytoplasm</location>
    </subcellularLocation>
</comment>